<evidence type="ECO:0000313" key="3">
    <source>
        <dbReference type="Proteomes" id="UP001163046"/>
    </source>
</evidence>
<feature type="compositionally biased region" description="Polar residues" evidence="1">
    <location>
        <begin position="162"/>
        <end position="179"/>
    </location>
</feature>
<keyword evidence="3" id="KW-1185">Reference proteome</keyword>
<evidence type="ECO:0000256" key="1">
    <source>
        <dbReference type="SAM" id="MobiDB-lite"/>
    </source>
</evidence>
<gene>
    <name evidence="2" type="ORF">OS493_015024</name>
</gene>
<evidence type="ECO:0000313" key="2">
    <source>
        <dbReference type="EMBL" id="KAJ7392076.1"/>
    </source>
</evidence>
<proteinExistence type="predicted"/>
<feature type="region of interest" description="Disordered" evidence="1">
    <location>
        <begin position="156"/>
        <end position="179"/>
    </location>
</feature>
<comment type="caution">
    <text evidence="2">The sequence shown here is derived from an EMBL/GenBank/DDBJ whole genome shotgun (WGS) entry which is preliminary data.</text>
</comment>
<sequence length="227" mass="24704">MIAKAARLGAELKFHDIESEKIAALKKQDDDVKKLQIIKELAATTAEIEAVTKMEEEDYSVTSNRNDDRELPEEEDPYGRIEEYLQSQLDSVVNSSTPKAATGLEKTSSSETKAQTNVTFTMTPNSHQSPTATLNPAAPPFTVKHTPMQTIASPVIVHPDGSKSNTNTPESTGVGDTSATSKHLCRARCSLCGTSFAVYPIKDELVQATGDGNERCFLLIRALCKQM</sequence>
<dbReference type="OrthoDB" id="5986931at2759"/>
<feature type="region of interest" description="Disordered" evidence="1">
    <location>
        <begin position="53"/>
        <end position="75"/>
    </location>
</feature>
<reference evidence="2" key="1">
    <citation type="submission" date="2023-01" db="EMBL/GenBank/DDBJ databases">
        <title>Genome assembly of the deep-sea coral Lophelia pertusa.</title>
        <authorList>
            <person name="Herrera S."/>
            <person name="Cordes E."/>
        </authorList>
    </citation>
    <scope>NUCLEOTIDE SEQUENCE</scope>
    <source>
        <strain evidence="2">USNM1676648</strain>
        <tissue evidence="2">Polyp</tissue>
    </source>
</reference>
<name>A0A9X0A254_9CNID</name>
<dbReference type="Proteomes" id="UP001163046">
    <property type="component" value="Unassembled WGS sequence"/>
</dbReference>
<protein>
    <submittedName>
        <fullName evidence="2">Uncharacterized protein</fullName>
    </submittedName>
</protein>
<dbReference type="EMBL" id="MU825403">
    <property type="protein sequence ID" value="KAJ7392076.1"/>
    <property type="molecule type" value="Genomic_DNA"/>
</dbReference>
<accession>A0A9X0A254</accession>
<dbReference type="AlphaFoldDB" id="A0A9X0A254"/>
<organism evidence="2 3">
    <name type="scientific">Desmophyllum pertusum</name>
    <dbReference type="NCBI Taxonomy" id="174260"/>
    <lineage>
        <taxon>Eukaryota</taxon>
        <taxon>Metazoa</taxon>
        <taxon>Cnidaria</taxon>
        <taxon>Anthozoa</taxon>
        <taxon>Hexacorallia</taxon>
        <taxon>Scleractinia</taxon>
        <taxon>Caryophylliina</taxon>
        <taxon>Caryophylliidae</taxon>
        <taxon>Desmophyllum</taxon>
    </lineage>
</organism>